<dbReference type="PANTHER" id="PTHR37948">
    <property type="entry name" value="ZGC:113208"/>
    <property type="match status" value="1"/>
</dbReference>
<organism evidence="1 2">
    <name type="scientific">Rhizobium aethiopicum</name>
    <dbReference type="NCBI Taxonomy" id="1138170"/>
    <lineage>
        <taxon>Bacteria</taxon>
        <taxon>Pseudomonadati</taxon>
        <taxon>Pseudomonadota</taxon>
        <taxon>Alphaproteobacteria</taxon>
        <taxon>Hyphomicrobiales</taxon>
        <taxon>Rhizobiaceae</taxon>
        <taxon>Rhizobium/Agrobacterium group</taxon>
        <taxon>Rhizobium</taxon>
    </lineage>
</organism>
<evidence type="ECO:0000313" key="1">
    <source>
        <dbReference type="EMBL" id="SCB59286.1"/>
    </source>
</evidence>
<dbReference type="PANTHER" id="PTHR37948:SF1">
    <property type="entry name" value="BLL5189 PROTEIN"/>
    <property type="match status" value="1"/>
</dbReference>
<protein>
    <submittedName>
        <fullName evidence="1">Uncharacterized protein</fullName>
    </submittedName>
</protein>
<gene>
    <name evidence="1" type="ORF">GA0061105_106333</name>
</gene>
<reference evidence="1 2" key="1">
    <citation type="submission" date="2016-08" db="EMBL/GenBank/DDBJ databases">
        <authorList>
            <person name="Seilhamer J.J."/>
        </authorList>
    </citation>
    <scope>NUCLEOTIDE SEQUENCE [LARGE SCALE GENOMIC DNA]</scope>
    <source>
        <strain evidence="1 2">HBR26</strain>
    </source>
</reference>
<dbReference type="AlphaFoldDB" id="A0A1C3Y4F0"/>
<accession>A0A1C3Y4F0</accession>
<dbReference type="RefSeq" id="WP_092751387.1">
    <property type="nucleotide sequence ID" value="NZ_FMAJ01000006.1"/>
</dbReference>
<proteinExistence type="predicted"/>
<dbReference type="EMBL" id="FMAJ01000006">
    <property type="protein sequence ID" value="SCB59286.1"/>
    <property type="molecule type" value="Genomic_DNA"/>
</dbReference>
<evidence type="ECO:0000313" key="2">
    <source>
        <dbReference type="Proteomes" id="UP000198723"/>
    </source>
</evidence>
<sequence length="169" mass="20004">MKPRWIVVNDRMQQGYGYVLAAPSGRNFHPDFRPELTPAEMLALGVFGGKYMTDCRDEFPESWFAEARLSPLRKDPSLNCFGVDASQPLSVWRAKGWIHPDDPRGWFQWYCRYYQGRRMPGEDERQIARWKAIRRHVAQLRRACEPGDCWCRPRQRQALLHWAYDSRSI</sequence>
<dbReference type="Proteomes" id="UP000198723">
    <property type="component" value="Unassembled WGS sequence"/>
</dbReference>
<name>A0A1C3Y4F0_9HYPH</name>
<dbReference type="STRING" id="1138170.GA0061105_106333"/>